<dbReference type="Gene3D" id="2.40.160.210">
    <property type="entry name" value="Acyl-CoA thioesterase, double hotdog domain"/>
    <property type="match status" value="1"/>
</dbReference>
<dbReference type="GeneID" id="89532021"/>
<evidence type="ECO:0000259" key="2">
    <source>
        <dbReference type="Pfam" id="PF20789"/>
    </source>
</evidence>
<dbReference type="SUPFAM" id="SSF54637">
    <property type="entry name" value="Thioesterase/thiol ester dehydrase-isomerase"/>
    <property type="match status" value="2"/>
</dbReference>
<dbReference type="InterPro" id="IPR029069">
    <property type="entry name" value="HotDog_dom_sf"/>
</dbReference>
<dbReference type="Proteomes" id="UP000295805">
    <property type="component" value="Unassembled WGS sequence"/>
</dbReference>
<dbReference type="Pfam" id="PF13622">
    <property type="entry name" value="4HBT_3"/>
    <property type="match status" value="1"/>
</dbReference>
<comment type="caution">
    <text evidence="3">The sequence shown here is derived from an EMBL/GenBank/DDBJ whole genome shotgun (WGS) entry which is preliminary data.</text>
</comment>
<proteinExistence type="predicted"/>
<protein>
    <submittedName>
        <fullName evidence="3">Acyl-CoA thioesterase</fullName>
    </submittedName>
</protein>
<sequence>MSLTSMLESAAHGGTVEVEEGWTQGRAIYGGLTGALLLAAMKGKLRDLAGSAGSPVVVPPLRSLTVSFVGPAATGPVEVEAEILRVGSNVIQCQATVRQSDAIVATALAAFGRHRESSISVPPAHPMPELGDPAAIEPFPYIEGLTPEFYRFVELRQVGGQMPFSGAESADLSGWTSLREAPERFEEEHLVLLTDAWPPAPIQMLDGFAPGSSLTWTIELIAEVGPDVVPADANLAYAATTDAARDGYAHTHAMVWRPDGELLAISRQTITIFG</sequence>
<dbReference type="InterPro" id="IPR049449">
    <property type="entry name" value="TesB_ACOT8-like_N"/>
</dbReference>
<dbReference type="AlphaFoldDB" id="A0A177LEC9"/>
<dbReference type="PANTHER" id="PTHR38110">
    <property type="entry name" value="CHROMOSOME 23, WHOLE GENOME SHOTGUN SEQUENCE"/>
    <property type="match status" value="1"/>
</dbReference>
<reference evidence="3 4" key="1">
    <citation type="submission" date="2019-03" db="EMBL/GenBank/DDBJ databases">
        <title>Root nodule microbial communities of legume samples collected from USA, Mexico and Botswana.</title>
        <authorList>
            <person name="Hirsch A."/>
        </authorList>
    </citation>
    <scope>NUCLEOTIDE SEQUENCE [LARGE SCALE GENOMIC DNA]</scope>
    <source>
        <strain evidence="3 4">55</strain>
    </source>
</reference>
<evidence type="ECO:0000313" key="4">
    <source>
        <dbReference type="Proteomes" id="UP000295805"/>
    </source>
</evidence>
<dbReference type="EMBL" id="SMCX01000003">
    <property type="protein sequence ID" value="TCW25821.1"/>
    <property type="molecule type" value="Genomic_DNA"/>
</dbReference>
<gene>
    <name evidence="3" type="ORF">EDD19_103169</name>
</gene>
<evidence type="ECO:0000313" key="3">
    <source>
        <dbReference type="EMBL" id="TCW25821.1"/>
    </source>
</evidence>
<accession>A0A177LEC9</accession>
<dbReference type="RefSeq" id="WP_063972522.1">
    <property type="nucleotide sequence ID" value="NZ_CP143053.1"/>
</dbReference>
<dbReference type="PANTHER" id="PTHR38110:SF1">
    <property type="entry name" value="THIOESTERASE DOMAIN-CONTAINING PROTEIN"/>
    <property type="match status" value="1"/>
</dbReference>
<dbReference type="InterPro" id="IPR042171">
    <property type="entry name" value="Acyl-CoA_hotdog"/>
</dbReference>
<dbReference type="InterPro" id="IPR052389">
    <property type="entry name" value="Sec_Metab_Biosynth-Assoc"/>
</dbReference>
<feature type="domain" description="Acyl-CoA thioesterase-like N-terminal HotDog" evidence="1">
    <location>
        <begin position="19"/>
        <end position="112"/>
    </location>
</feature>
<dbReference type="Pfam" id="PF20789">
    <property type="entry name" value="4HBT_3C"/>
    <property type="match status" value="1"/>
</dbReference>
<evidence type="ECO:0000259" key="1">
    <source>
        <dbReference type="Pfam" id="PF13622"/>
    </source>
</evidence>
<organism evidence="3 4">
    <name type="scientific">Dietzia cinnamea</name>
    <dbReference type="NCBI Taxonomy" id="321318"/>
    <lineage>
        <taxon>Bacteria</taxon>
        <taxon>Bacillati</taxon>
        <taxon>Actinomycetota</taxon>
        <taxon>Actinomycetes</taxon>
        <taxon>Mycobacteriales</taxon>
        <taxon>Dietziaceae</taxon>
        <taxon>Dietzia</taxon>
    </lineage>
</organism>
<name>A0A177LEC9_9ACTN</name>
<dbReference type="InterPro" id="IPR049450">
    <property type="entry name" value="ACOT8-like_C"/>
</dbReference>
<feature type="domain" description="Acyl-CoA thioesterase-like C-terminal" evidence="2">
    <location>
        <begin position="133"/>
        <end position="271"/>
    </location>
</feature>